<protein>
    <recommendedName>
        <fullName evidence="3">Tn3 transposase DDE domain-containing protein</fullName>
    </recommendedName>
</protein>
<evidence type="ECO:0000313" key="2">
    <source>
        <dbReference type="Proteomes" id="UP000598174"/>
    </source>
</evidence>
<dbReference type="AlphaFoldDB" id="A0A919J0H8"/>
<gene>
    <name evidence="1" type="ORF">Afe05nite_43310</name>
</gene>
<name>A0A919J0H8_9ACTN</name>
<accession>A0A919J0H8</accession>
<reference evidence="1" key="1">
    <citation type="submission" date="2021-01" db="EMBL/GenBank/DDBJ databases">
        <title>Whole genome shotgun sequence of Actinoplanes ferrugineus NBRC 15555.</title>
        <authorList>
            <person name="Komaki H."/>
            <person name="Tamura T."/>
        </authorList>
    </citation>
    <scope>NUCLEOTIDE SEQUENCE</scope>
    <source>
        <strain evidence="1">NBRC 15555</strain>
    </source>
</reference>
<proteinExistence type="predicted"/>
<evidence type="ECO:0000313" key="1">
    <source>
        <dbReference type="EMBL" id="GIE12491.1"/>
    </source>
</evidence>
<keyword evidence="2" id="KW-1185">Reference proteome</keyword>
<comment type="caution">
    <text evidence="1">The sequence shown here is derived from an EMBL/GenBank/DDBJ whole genome shotgun (WGS) entry which is preliminary data.</text>
</comment>
<sequence length="47" mass="5340">MQVILAEPESAARMTDADRRALTPLFWTHVNLYGRFDLDMDTGDVAE</sequence>
<organism evidence="1 2">
    <name type="scientific">Paractinoplanes ferrugineus</name>
    <dbReference type="NCBI Taxonomy" id="113564"/>
    <lineage>
        <taxon>Bacteria</taxon>
        <taxon>Bacillati</taxon>
        <taxon>Actinomycetota</taxon>
        <taxon>Actinomycetes</taxon>
        <taxon>Micromonosporales</taxon>
        <taxon>Micromonosporaceae</taxon>
        <taxon>Paractinoplanes</taxon>
    </lineage>
</organism>
<evidence type="ECO:0008006" key="3">
    <source>
        <dbReference type="Google" id="ProtNLM"/>
    </source>
</evidence>
<dbReference type="Proteomes" id="UP000598174">
    <property type="component" value="Unassembled WGS sequence"/>
</dbReference>
<dbReference type="RefSeq" id="WP_203818961.1">
    <property type="nucleotide sequence ID" value="NZ_BAAABP010000004.1"/>
</dbReference>
<dbReference type="EMBL" id="BOMM01000039">
    <property type="protein sequence ID" value="GIE12491.1"/>
    <property type="molecule type" value="Genomic_DNA"/>
</dbReference>